<gene>
    <name evidence="1" type="ORF">BDV37DRAFT_280452</name>
</gene>
<accession>A0A5N6I613</accession>
<evidence type="ECO:0000313" key="1">
    <source>
        <dbReference type="EMBL" id="KAE8406839.1"/>
    </source>
</evidence>
<dbReference type="Pfam" id="PF13374">
    <property type="entry name" value="TPR_10"/>
    <property type="match status" value="1"/>
</dbReference>
<dbReference type="OrthoDB" id="1658288at2759"/>
<dbReference type="InterPro" id="IPR011990">
    <property type="entry name" value="TPR-like_helical_dom_sf"/>
</dbReference>
<dbReference type="EMBL" id="ML736751">
    <property type="protein sequence ID" value="KAE8406839.1"/>
    <property type="molecule type" value="Genomic_DNA"/>
</dbReference>
<dbReference type="AlphaFoldDB" id="A0A5N6I613"/>
<sequence length="118" mass="13308">MESEKQALGPEHPNTLINMANLTYTLKSLQDIQAAIALMEKCVEFRYKVLGPDHADFVSSSEALRTWEAETKGSSTKHTPEDGSFLVDHSQIPNRTPSDEIAVTGTRRRAFMNLFRKR</sequence>
<dbReference type="Gene3D" id="1.25.40.10">
    <property type="entry name" value="Tetratricopeptide repeat domain"/>
    <property type="match status" value="1"/>
</dbReference>
<dbReference type="RefSeq" id="XP_031944158.1">
    <property type="nucleotide sequence ID" value="XM_032086576.1"/>
</dbReference>
<dbReference type="GeneID" id="43671267"/>
<name>A0A5N6I613_9EURO</name>
<organism evidence="1 2">
    <name type="scientific">Aspergillus pseudonomiae</name>
    <dbReference type="NCBI Taxonomy" id="1506151"/>
    <lineage>
        <taxon>Eukaryota</taxon>
        <taxon>Fungi</taxon>
        <taxon>Dikarya</taxon>
        <taxon>Ascomycota</taxon>
        <taxon>Pezizomycotina</taxon>
        <taxon>Eurotiomycetes</taxon>
        <taxon>Eurotiomycetidae</taxon>
        <taxon>Eurotiales</taxon>
        <taxon>Aspergillaceae</taxon>
        <taxon>Aspergillus</taxon>
        <taxon>Aspergillus subgen. Circumdati</taxon>
    </lineage>
</organism>
<reference evidence="1 2" key="1">
    <citation type="submission" date="2019-04" db="EMBL/GenBank/DDBJ databases">
        <authorList>
            <consortium name="DOE Joint Genome Institute"/>
            <person name="Mondo S."/>
            <person name="Kjaerbolling I."/>
            <person name="Vesth T."/>
            <person name="Frisvad J.C."/>
            <person name="Nybo J.L."/>
            <person name="Theobald S."/>
            <person name="Kildgaard S."/>
            <person name="Isbrandt T."/>
            <person name="Kuo A."/>
            <person name="Sato A."/>
            <person name="Lyhne E.K."/>
            <person name="Kogle M.E."/>
            <person name="Wiebenga A."/>
            <person name="Kun R.S."/>
            <person name="Lubbers R.J."/>
            <person name="Makela M.R."/>
            <person name="Barry K."/>
            <person name="Chovatia M."/>
            <person name="Clum A."/>
            <person name="Daum C."/>
            <person name="Haridas S."/>
            <person name="He G."/>
            <person name="LaButti K."/>
            <person name="Lipzen A."/>
            <person name="Riley R."/>
            <person name="Salamov A."/>
            <person name="Simmons B.A."/>
            <person name="Magnuson J.K."/>
            <person name="Henrissat B."/>
            <person name="Mortensen U.H."/>
            <person name="Larsen T.O."/>
            <person name="Devries R.P."/>
            <person name="Grigoriev I.V."/>
            <person name="Machida M."/>
            <person name="Baker S.E."/>
            <person name="Andersen M.R."/>
            <person name="Cantor M.N."/>
            <person name="Hua S.X."/>
        </authorList>
    </citation>
    <scope>NUCLEOTIDE SEQUENCE [LARGE SCALE GENOMIC DNA]</scope>
    <source>
        <strain evidence="1 2">CBS 119388</strain>
    </source>
</reference>
<protein>
    <submittedName>
        <fullName evidence="1">Uncharacterized protein</fullName>
    </submittedName>
</protein>
<keyword evidence="2" id="KW-1185">Reference proteome</keyword>
<dbReference type="Proteomes" id="UP000325579">
    <property type="component" value="Unassembled WGS sequence"/>
</dbReference>
<evidence type="ECO:0000313" key="2">
    <source>
        <dbReference type="Proteomes" id="UP000325579"/>
    </source>
</evidence>
<accession>A0A5N7DL44</accession>
<proteinExistence type="predicted"/>